<dbReference type="PROSITE" id="PS00108">
    <property type="entry name" value="PROTEIN_KINASE_ST"/>
    <property type="match status" value="1"/>
</dbReference>
<evidence type="ECO:0000256" key="8">
    <source>
        <dbReference type="ARBA" id="ARBA00022777"/>
    </source>
</evidence>
<dbReference type="EMBL" id="JYDH01000005">
    <property type="protein sequence ID" value="KRY42057.1"/>
    <property type="molecule type" value="Genomic_DNA"/>
</dbReference>
<feature type="domain" description="Protein kinase" evidence="15">
    <location>
        <begin position="72"/>
        <end position="349"/>
    </location>
</feature>
<dbReference type="AlphaFoldDB" id="A0A0V1BYA5"/>
<evidence type="ECO:0000256" key="1">
    <source>
        <dbReference type="ARBA" id="ARBA00001674"/>
    </source>
</evidence>
<keyword evidence="6" id="KW-0808">Transferase</keyword>
<feature type="binding site" evidence="13">
    <location>
        <position position="101"/>
    </location>
    <ligand>
        <name>ATP</name>
        <dbReference type="ChEBI" id="CHEBI:30616"/>
    </ligand>
</feature>
<reference evidence="16 17" key="1">
    <citation type="submission" date="2015-01" db="EMBL/GenBank/DDBJ databases">
        <title>Evolution of Trichinella species and genotypes.</title>
        <authorList>
            <person name="Korhonen P.K."/>
            <person name="Edoardo P."/>
            <person name="Giuseppe L.R."/>
            <person name="Gasser R.B."/>
        </authorList>
    </citation>
    <scope>NUCLEOTIDE SEQUENCE [LARGE SCALE GENOMIC DNA]</scope>
    <source>
        <strain evidence="16">ISS3</strain>
    </source>
</reference>
<dbReference type="FunFam" id="3.30.200.20:FF:000138">
    <property type="entry name" value="Phosphorylase b kinase gamma catalytic chain, liver/testis"/>
    <property type="match status" value="1"/>
</dbReference>
<evidence type="ECO:0000256" key="7">
    <source>
        <dbReference type="ARBA" id="ARBA00022741"/>
    </source>
</evidence>
<comment type="catalytic activity">
    <reaction evidence="1">
        <text>2 ATP + phosphorylase b = 2 ADP + phosphorylase a.</text>
        <dbReference type="EC" id="2.7.11.19"/>
    </reaction>
</comment>
<dbReference type="Gene3D" id="1.10.510.10">
    <property type="entry name" value="Transferase(Phosphotransferase) domain 1"/>
    <property type="match status" value="1"/>
</dbReference>
<keyword evidence="11" id="KW-0119">Carbohydrate metabolism</keyword>
<dbReference type="GO" id="GO:0005977">
    <property type="term" value="P:glycogen metabolic process"/>
    <property type="evidence" value="ECO:0007669"/>
    <property type="project" value="UniProtKB-KW"/>
</dbReference>
<dbReference type="PANTHER" id="PTHR24347">
    <property type="entry name" value="SERINE/THREONINE-PROTEIN KINASE"/>
    <property type="match status" value="1"/>
</dbReference>
<comment type="caution">
    <text evidence="16">The sequence shown here is derived from an EMBL/GenBank/DDBJ whole genome shotgun (WGS) entry which is preliminary data.</text>
</comment>
<dbReference type="FunFam" id="1.10.510.10:FF:000571">
    <property type="entry name" value="Maternal embryonic leucine zipper kinase"/>
    <property type="match status" value="1"/>
</dbReference>
<protein>
    <recommendedName>
        <fullName evidence="3">phosphorylase kinase</fullName>
        <ecNumber evidence="3">2.7.11.19</ecNumber>
    </recommendedName>
</protein>
<dbReference type="InterPro" id="IPR011009">
    <property type="entry name" value="Kinase-like_dom_sf"/>
</dbReference>
<proteinExistence type="inferred from homology"/>
<sequence>MHCKTQENAPGVSISSDALLVSSLYNIKRRCFASAYVHFVYIHCEKPDMPPSVADVEDSHISDPKCEFYTNYDCKEILGKGMSSTVRRCIRKSTGKEYAVKIIDVSSEKATEEQARELRETTLREIRILKMMAGHQNIIELHDFYEMPSFLFIVFELAKGGELFDYLTKVVTCSEKKTRMKISAKQYFRHIMKQLLEAVKAMHQKNIVHRDIKLENVLMVDDETVKLTDFGFAYEITGDVQLTELCGTPGYLAPEVLKVSMYDSVKGYGLEVDLWACGVIMYTLLCGYAPFYHRKQIYMLRAITEGRYEFRSPEWDEISEAAKDLIRKLLSVDPKARATAKEALAHPYFQQNLTEESATKFLERSFDAKKKFRLAIVQVRLLVRLLRIRYIPILVAASSVQANPYATRKIRKHIDALAFRIYGHWVKKGREQFRDALFANAVKNDMQRFRKPVMKGDSTPDSSAITVY</sequence>
<keyword evidence="5" id="KW-0321">Glycogen metabolism</keyword>
<dbReference type="PRINTS" id="PR01049">
    <property type="entry name" value="PHOSPHBKNASE"/>
</dbReference>
<dbReference type="GO" id="GO:0005524">
    <property type="term" value="F:ATP binding"/>
    <property type="evidence" value="ECO:0007669"/>
    <property type="project" value="UniProtKB-UniRule"/>
</dbReference>
<evidence type="ECO:0000256" key="2">
    <source>
        <dbReference type="ARBA" id="ARBA00001946"/>
    </source>
</evidence>
<keyword evidence="17" id="KW-1185">Reference proteome</keyword>
<evidence type="ECO:0000256" key="14">
    <source>
        <dbReference type="RuleBase" id="RU000304"/>
    </source>
</evidence>
<keyword evidence="9 13" id="KW-0067">ATP-binding</keyword>
<dbReference type="GO" id="GO:0005516">
    <property type="term" value="F:calmodulin binding"/>
    <property type="evidence" value="ECO:0007669"/>
    <property type="project" value="UniProtKB-KW"/>
</dbReference>
<evidence type="ECO:0000256" key="11">
    <source>
        <dbReference type="ARBA" id="ARBA00023277"/>
    </source>
</evidence>
<dbReference type="GO" id="GO:0004689">
    <property type="term" value="F:phosphorylase kinase activity"/>
    <property type="evidence" value="ECO:0007669"/>
    <property type="project" value="UniProtKB-EC"/>
</dbReference>
<dbReference type="InterPro" id="IPR008271">
    <property type="entry name" value="Ser/Thr_kinase_AS"/>
</dbReference>
<dbReference type="PROSITE" id="PS50011">
    <property type="entry name" value="PROTEIN_KINASE_DOM"/>
    <property type="match status" value="1"/>
</dbReference>
<dbReference type="OrthoDB" id="419455at2759"/>
<organism evidence="16 17">
    <name type="scientific">Trichinella spiralis</name>
    <name type="common">Trichina worm</name>
    <dbReference type="NCBI Taxonomy" id="6334"/>
    <lineage>
        <taxon>Eukaryota</taxon>
        <taxon>Metazoa</taxon>
        <taxon>Ecdysozoa</taxon>
        <taxon>Nematoda</taxon>
        <taxon>Enoplea</taxon>
        <taxon>Dorylaimia</taxon>
        <taxon>Trichinellida</taxon>
        <taxon>Trichinellidae</taxon>
        <taxon>Trichinella</taxon>
    </lineage>
</organism>
<gene>
    <name evidence="16" type="primary">PHKG1</name>
    <name evidence="16" type="ORF">T01_3427</name>
</gene>
<comment type="cofactor">
    <cofactor evidence="2">
        <name>Mg(2+)</name>
        <dbReference type="ChEBI" id="CHEBI:18420"/>
    </cofactor>
</comment>
<dbReference type="Pfam" id="PF00069">
    <property type="entry name" value="Pkinase"/>
    <property type="match status" value="1"/>
</dbReference>
<accession>A0A0V1BYA5</accession>
<dbReference type="SMART" id="SM00220">
    <property type="entry name" value="S_TKc"/>
    <property type="match status" value="1"/>
</dbReference>
<dbReference type="InterPro" id="IPR002291">
    <property type="entry name" value="Phosph_kin_gamma"/>
</dbReference>
<evidence type="ECO:0000256" key="12">
    <source>
        <dbReference type="ARBA" id="ARBA00025890"/>
    </source>
</evidence>
<dbReference type="GO" id="GO:0005964">
    <property type="term" value="C:phosphorylase kinase complex"/>
    <property type="evidence" value="ECO:0007669"/>
    <property type="project" value="InterPro"/>
</dbReference>
<dbReference type="EC" id="2.7.11.19" evidence="3"/>
<dbReference type="Gene3D" id="3.30.200.20">
    <property type="entry name" value="Phosphorylase Kinase, domain 1"/>
    <property type="match status" value="1"/>
</dbReference>
<dbReference type="STRING" id="6334.A0A0V1BYA5"/>
<dbReference type="Proteomes" id="UP000054776">
    <property type="component" value="Unassembled WGS sequence"/>
</dbReference>
<dbReference type="InterPro" id="IPR017441">
    <property type="entry name" value="Protein_kinase_ATP_BS"/>
</dbReference>
<dbReference type="FunCoup" id="A0A0V1BYA5">
    <property type="interactions" value="1423"/>
</dbReference>
<evidence type="ECO:0000256" key="6">
    <source>
        <dbReference type="ARBA" id="ARBA00022679"/>
    </source>
</evidence>
<evidence type="ECO:0000256" key="10">
    <source>
        <dbReference type="ARBA" id="ARBA00022860"/>
    </source>
</evidence>
<comment type="similarity">
    <text evidence="14">Belongs to the protein kinase superfamily.</text>
</comment>
<evidence type="ECO:0000313" key="16">
    <source>
        <dbReference type="EMBL" id="KRY42057.1"/>
    </source>
</evidence>
<evidence type="ECO:0000256" key="13">
    <source>
        <dbReference type="PROSITE-ProRule" id="PRU10141"/>
    </source>
</evidence>
<name>A0A0V1BYA5_TRISP</name>
<dbReference type="SUPFAM" id="SSF56112">
    <property type="entry name" value="Protein kinase-like (PK-like)"/>
    <property type="match status" value="1"/>
</dbReference>
<evidence type="ECO:0000259" key="15">
    <source>
        <dbReference type="PROSITE" id="PS50011"/>
    </source>
</evidence>
<dbReference type="PROSITE" id="PS00107">
    <property type="entry name" value="PROTEIN_KINASE_ATP"/>
    <property type="match status" value="1"/>
</dbReference>
<evidence type="ECO:0000256" key="3">
    <source>
        <dbReference type="ARBA" id="ARBA00012432"/>
    </source>
</evidence>
<dbReference type="InParanoid" id="A0A0V1BYA5"/>
<evidence type="ECO:0000256" key="5">
    <source>
        <dbReference type="ARBA" id="ARBA00022600"/>
    </source>
</evidence>
<dbReference type="InterPro" id="IPR000719">
    <property type="entry name" value="Prot_kinase_dom"/>
</dbReference>
<evidence type="ECO:0000313" key="17">
    <source>
        <dbReference type="Proteomes" id="UP000054776"/>
    </source>
</evidence>
<keyword evidence="10" id="KW-0112">Calmodulin-binding</keyword>
<keyword evidence="7 13" id="KW-0547">Nucleotide-binding</keyword>
<evidence type="ECO:0000256" key="9">
    <source>
        <dbReference type="ARBA" id="ARBA00022840"/>
    </source>
</evidence>
<keyword evidence="4 14" id="KW-0723">Serine/threonine-protein kinase</keyword>
<comment type="subunit">
    <text evidence="12">Hexadecamer of 4 heterotetramers, each composed of alpha, beta, gamma, and delta subunits. Alpha (PHKA1 or PHKA2) and beta (PHKB) are regulatory subunits, gamma (PHKG1 or PHKG2) is the catalytic subunit, and delta is calmodulin.</text>
</comment>
<dbReference type="eggNOG" id="KOG0599">
    <property type="taxonomic scope" value="Eukaryota"/>
</dbReference>
<evidence type="ECO:0000256" key="4">
    <source>
        <dbReference type="ARBA" id="ARBA00022527"/>
    </source>
</evidence>
<keyword evidence="8 16" id="KW-0418">Kinase</keyword>